<organism evidence="1 2">
    <name type="scientific">Pseudoalteromonas obscura</name>
    <dbReference type="NCBI Taxonomy" id="3048491"/>
    <lineage>
        <taxon>Bacteria</taxon>
        <taxon>Pseudomonadati</taxon>
        <taxon>Pseudomonadota</taxon>
        <taxon>Gammaproteobacteria</taxon>
        <taxon>Alteromonadales</taxon>
        <taxon>Pseudoalteromonadaceae</taxon>
        <taxon>Pseudoalteromonas</taxon>
    </lineage>
</organism>
<dbReference type="Proteomes" id="UP001231915">
    <property type="component" value="Unassembled WGS sequence"/>
</dbReference>
<evidence type="ECO:0000313" key="2">
    <source>
        <dbReference type="Proteomes" id="UP001231915"/>
    </source>
</evidence>
<sequence length="133" mass="14500">MELQENTPLTLPLFQLNEQLEARDIESPDMQLSVNLTADLLANLCQNPAPEQNMSIPLEAYELTDIEASVATVLSEGHQAQLILNHGPVLSAVLSPLGEDVLFVSPPVDMMPTFDLGLDDEEDDSEEAQNASQ</sequence>
<keyword evidence="2" id="KW-1185">Reference proteome</keyword>
<dbReference type="EMBL" id="JASJUT010000020">
    <property type="protein sequence ID" value="MDK2598619.1"/>
    <property type="molecule type" value="Genomic_DNA"/>
</dbReference>
<name>A0ABT7EUF3_9GAMM</name>
<evidence type="ECO:0000313" key="1">
    <source>
        <dbReference type="EMBL" id="MDK2598619.1"/>
    </source>
</evidence>
<protein>
    <submittedName>
        <fullName evidence="1">Uncharacterized protein</fullName>
    </submittedName>
</protein>
<gene>
    <name evidence="1" type="ORF">QNM18_26545</name>
</gene>
<accession>A0ABT7EUF3</accession>
<proteinExistence type="predicted"/>
<comment type="caution">
    <text evidence="1">The sequence shown here is derived from an EMBL/GenBank/DDBJ whole genome shotgun (WGS) entry which is preliminary data.</text>
</comment>
<dbReference type="RefSeq" id="WP_284138878.1">
    <property type="nucleotide sequence ID" value="NZ_JASJUT010000020.1"/>
</dbReference>
<reference evidence="1 2" key="1">
    <citation type="submission" date="2023-05" db="EMBL/GenBank/DDBJ databases">
        <title>Pseudoalteromonas ardens sp. nov., Pseudoalteromonas obscura sp. nov., and Pseudoalteromonas umbrosa sp. nov., isolated from the coral Montipora capitata.</title>
        <authorList>
            <person name="Thomas E.M."/>
            <person name="Smith E.M."/>
            <person name="Papke E."/>
            <person name="Shlafstein M.D."/>
            <person name="Oline D.K."/>
            <person name="Videau P."/>
            <person name="Saw J.H."/>
            <person name="Strangman W.K."/>
            <person name="Ushijima B."/>
        </authorList>
    </citation>
    <scope>NUCLEOTIDE SEQUENCE [LARGE SCALE GENOMIC DNA]</scope>
    <source>
        <strain evidence="1 2">P94</strain>
    </source>
</reference>